<comment type="similarity">
    <text evidence="2">Belongs to the major facilitator superfamily. Sugar transporter (TC 2.A.1.1) family.</text>
</comment>
<comment type="caution">
    <text evidence="7">The sequence shown here is derived from an EMBL/GenBank/DDBJ whole genome shotgun (WGS) entry which is preliminary data.</text>
</comment>
<comment type="subcellular location">
    <subcellularLocation>
        <location evidence="1">Membrane</location>
    </subcellularLocation>
</comment>
<keyword evidence="4" id="KW-0812">Transmembrane</keyword>
<dbReference type="Pfam" id="PF00083">
    <property type="entry name" value="Sugar_tr"/>
    <property type="match status" value="1"/>
</dbReference>
<dbReference type="PANTHER" id="PTHR23500:SF579">
    <property type="entry name" value="HEXOSE CARRIER PROTEIN HEX6-LIKE"/>
    <property type="match status" value="1"/>
</dbReference>
<proteinExistence type="inferred from homology"/>
<evidence type="ECO:0000256" key="4">
    <source>
        <dbReference type="ARBA" id="ARBA00022692"/>
    </source>
</evidence>
<evidence type="ECO:0000313" key="8">
    <source>
        <dbReference type="Proteomes" id="UP000187203"/>
    </source>
</evidence>
<dbReference type="InterPro" id="IPR045262">
    <property type="entry name" value="STP/PLT_plant"/>
</dbReference>
<reference evidence="8" key="1">
    <citation type="submission" date="2013-09" db="EMBL/GenBank/DDBJ databases">
        <title>Corchorus olitorius genome sequencing.</title>
        <authorList>
            <person name="Alam M."/>
            <person name="Haque M.S."/>
            <person name="Islam M.S."/>
            <person name="Emdad E.M."/>
            <person name="Islam M.M."/>
            <person name="Ahmed B."/>
            <person name="Halim A."/>
            <person name="Hossen Q.M.M."/>
            <person name="Hossain M.Z."/>
            <person name="Ahmed R."/>
            <person name="Khan M.M."/>
            <person name="Islam R."/>
            <person name="Rashid M.M."/>
            <person name="Khan S.A."/>
            <person name="Rahman M.S."/>
            <person name="Alam M."/>
            <person name="Yahiya A.S."/>
            <person name="Khan M.S."/>
            <person name="Azam M.S."/>
            <person name="Haque T."/>
            <person name="Lashkar M.Z.H."/>
            <person name="Akhand A.I."/>
            <person name="Morshed G."/>
            <person name="Roy S."/>
            <person name="Uddin K.S."/>
            <person name="Rabeya T."/>
            <person name="Hossain A.S."/>
            <person name="Chowdhury A."/>
            <person name="Snigdha A.R."/>
            <person name="Mortoza M.S."/>
            <person name="Matin S.A."/>
            <person name="Hoque S.M.E."/>
            <person name="Islam M.K."/>
            <person name="Roy D.K."/>
            <person name="Haider R."/>
            <person name="Moosa M.M."/>
            <person name="Elias S.M."/>
            <person name="Hasan A.M."/>
            <person name="Jahan S."/>
            <person name="Shafiuddin M."/>
            <person name="Mahmood N."/>
            <person name="Shommy N.S."/>
        </authorList>
    </citation>
    <scope>NUCLEOTIDE SEQUENCE [LARGE SCALE GENOMIC DNA]</scope>
    <source>
        <strain evidence="8">cv. O-4</strain>
    </source>
</reference>
<dbReference type="InterPro" id="IPR005828">
    <property type="entry name" value="MFS_sugar_transport-like"/>
</dbReference>
<evidence type="ECO:0000313" key="7">
    <source>
        <dbReference type="EMBL" id="OMO98117.1"/>
    </source>
</evidence>
<keyword evidence="8" id="KW-1185">Reference proteome</keyword>
<keyword evidence="3" id="KW-0813">Transport</keyword>
<name>A0A1R3JTV4_9ROSI</name>
<evidence type="ECO:0000256" key="6">
    <source>
        <dbReference type="ARBA" id="ARBA00023136"/>
    </source>
</evidence>
<sequence length="137" mass="15822">MEARFIETWCRKLSANSCLHAVTAQMLILFRQDMFCNVYEASDDVQQELDNLIEASSISKTMEHPFKKIVQRKYMPQFVMSIAIPFFQQVTGINVITFYAPILFSGQIWKKSFVHGWWRSNVGVTNSCGMNHGSFAR</sequence>
<dbReference type="EMBL" id="AWUE01015379">
    <property type="protein sequence ID" value="OMO98117.1"/>
    <property type="molecule type" value="Genomic_DNA"/>
</dbReference>
<dbReference type="Proteomes" id="UP000187203">
    <property type="component" value="Unassembled WGS sequence"/>
</dbReference>
<accession>A0A1R3JTV4</accession>
<evidence type="ECO:0000256" key="2">
    <source>
        <dbReference type="ARBA" id="ARBA00010992"/>
    </source>
</evidence>
<dbReference type="InterPro" id="IPR036259">
    <property type="entry name" value="MFS_trans_sf"/>
</dbReference>
<dbReference type="STRING" id="93759.A0A1R3JTV4"/>
<dbReference type="PANTHER" id="PTHR23500">
    <property type="entry name" value="SOLUTE CARRIER FAMILY 2, FACILITATED GLUCOSE TRANSPORTER"/>
    <property type="match status" value="1"/>
</dbReference>
<gene>
    <name evidence="7" type="ORF">COLO4_14117</name>
</gene>
<dbReference type="GO" id="GO:0016020">
    <property type="term" value="C:membrane"/>
    <property type="evidence" value="ECO:0007669"/>
    <property type="project" value="UniProtKB-SubCell"/>
</dbReference>
<evidence type="ECO:0000256" key="1">
    <source>
        <dbReference type="ARBA" id="ARBA00004370"/>
    </source>
</evidence>
<organism evidence="7 8">
    <name type="scientific">Corchorus olitorius</name>
    <dbReference type="NCBI Taxonomy" id="93759"/>
    <lineage>
        <taxon>Eukaryota</taxon>
        <taxon>Viridiplantae</taxon>
        <taxon>Streptophyta</taxon>
        <taxon>Embryophyta</taxon>
        <taxon>Tracheophyta</taxon>
        <taxon>Spermatophyta</taxon>
        <taxon>Magnoliopsida</taxon>
        <taxon>eudicotyledons</taxon>
        <taxon>Gunneridae</taxon>
        <taxon>Pentapetalae</taxon>
        <taxon>rosids</taxon>
        <taxon>malvids</taxon>
        <taxon>Malvales</taxon>
        <taxon>Malvaceae</taxon>
        <taxon>Grewioideae</taxon>
        <taxon>Apeibeae</taxon>
        <taxon>Corchorus</taxon>
    </lineage>
</organism>
<protein>
    <submittedName>
        <fullName evidence="7">General substrate transporter</fullName>
    </submittedName>
</protein>
<dbReference type="AlphaFoldDB" id="A0A1R3JTV4"/>
<dbReference type="GO" id="GO:0015144">
    <property type="term" value="F:carbohydrate transmembrane transporter activity"/>
    <property type="evidence" value="ECO:0007669"/>
    <property type="project" value="InterPro"/>
</dbReference>
<keyword evidence="6" id="KW-0472">Membrane</keyword>
<keyword evidence="5" id="KW-1133">Transmembrane helix</keyword>
<dbReference type="OrthoDB" id="1937911at2759"/>
<evidence type="ECO:0000256" key="5">
    <source>
        <dbReference type="ARBA" id="ARBA00022989"/>
    </source>
</evidence>
<dbReference type="Gene3D" id="1.20.1250.20">
    <property type="entry name" value="MFS general substrate transporter like domains"/>
    <property type="match status" value="1"/>
</dbReference>
<evidence type="ECO:0000256" key="3">
    <source>
        <dbReference type="ARBA" id="ARBA00022448"/>
    </source>
</evidence>